<dbReference type="Proteomes" id="UP001497535">
    <property type="component" value="Unassembled WGS sequence"/>
</dbReference>
<sequence length="60" mass="7360">MFCCYKFYRISCRLSDRQNWYWYSLTFILKISQDSRGGLIFLYIFICLVYNTHQGVRAAW</sequence>
<organism evidence="1 2">
    <name type="scientific">Meloidogyne enterolobii</name>
    <name type="common">Root-knot nematode worm</name>
    <name type="synonym">Meloidogyne mayaguensis</name>
    <dbReference type="NCBI Taxonomy" id="390850"/>
    <lineage>
        <taxon>Eukaryota</taxon>
        <taxon>Metazoa</taxon>
        <taxon>Ecdysozoa</taxon>
        <taxon>Nematoda</taxon>
        <taxon>Chromadorea</taxon>
        <taxon>Rhabditida</taxon>
        <taxon>Tylenchina</taxon>
        <taxon>Tylenchomorpha</taxon>
        <taxon>Tylenchoidea</taxon>
        <taxon>Meloidogynidae</taxon>
        <taxon>Meloidogyninae</taxon>
        <taxon>Meloidogyne</taxon>
    </lineage>
</organism>
<keyword evidence="2" id="KW-1185">Reference proteome</keyword>
<accession>A0ACB0XWY9</accession>
<gene>
    <name evidence="1" type="ORF">MENTE1834_LOCUS4603</name>
</gene>
<protein>
    <submittedName>
        <fullName evidence="1">Uncharacterized protein</fullName>
    </submittedName>
</protein>
<comment type="caution">
    <text evidence="1">The sequence shown here is derived from an EMBL/GenBank/DDBJ whole genome shotgun (WGS) entry which is preliminary data.</text>
</comment>
<reference evidence="1" key="1">
    <citation type="submission" date="2023-11" db="EMBL/GenBank/DDBJ databases">
        <authorList>
            <person name="Poullet M."/>
        </authorList>
    </citation>
    <scope>NUCLEOTIDE SEQUENCE</scope>
    <source>
        <strain evidence="1">E1834</strain>
    </source>
</reference>
<proteinExistence type="predicted"/>
<dbReference type="EMBL" id="CAVMJV010000003">
    <property type="protein sequence ID" value="CAK5021015.1"/>
    <property type="molecule type" value="Genomic_DNA"/>
</dbReference>
<name>A0ACB0XWY9_MELEN</name>
<evidence type="ECO:0000313" key="2">
    <source>
        <dbReference type="Proteomes" id="UP001497535"/>
    </source>
</evidence>
<evidence type="ECO:0000313" key="1">
    <source>
        <dbReference type="EMBL" id="CAK5021015.1"/>
    </source>
</evidence>